<gene>
    <name evidence="18" type="primary">feoB</name>
    <name evidence="18" type="ORF">ENT87_07865</name>
</gene>
<dbReference type="InterPro" id="IPR027417">
    <property type="entry name" value="P-loop_NTPase"/>
</dbReference>
<keyword evidence="5 16" id="KW-0812">Transmembrane</keyword>
<evidence type="ECO:0000256" key="1">
    <source>
        <dbReference type="ARBA" id="ARBA00004651"/>
    </source>
</evidence>
<feature type="transmembrane region" description="Helical" evidence="16">
    <location>
        <begin position="388"/>
        <end position="414"/>
    </location>
</feature>
<evidence type="ECO:0000256" key="15">
    <source>
        <dbReference type="PIRSR" id="PIRSR603373-2"/>
    </source>
</evidence>
<dbReference type="InterPro" id="IPR006073">
    <property type="entry name" value="GTP-bd"/>
</dbReference>
<keyword evidence="11 16" id="KW-0472">Membrane</keyword>
<feature type="transmembrane region" description="Helical" evidence="16">
    <location>
        <begin position="446"/>
        <end position="466"/>
    </location>
</feature>
<keyword evidence="15" id="KW-0479">Metal-binding</keyword>
<dbReference type="NCBIfam" id="TIGR00437">
    <property type="entry name" value="feoB"/>
    <property type="match status" value="1"/>
</dbReference>
<proteinExistence type="predicted"/>
<comment type="subcellular location">
    <subcellularLocation>
        <location evidence="1">Cell membrane</location>
        <topology evidence="1">Multi-pass membrane protein</topology>
    </subcellularLocation>
</comment>
<organism evidence="18">
    <name type="scientific">Ignisphaera aggregans</name>
    <dbReference type="NCBI Taxonomy" id="334771"/>
    <lineage>
        <taxon>Archaea</taxon>
        <taxon>Thermoproteota</taxon>
        <taxon>Thermoprotei</taxon>
        <taxon>Desulfurococcales</taxon>
        <taxon>Desulfurococcaceae</taxon>
        <taxon>Ignisphaera</taxon>
    </lineage>
</organism>
<evidence type="ECO:0000256" key="14">
    <source>
        <dbReference type="PIRSR" id="PIRSR603373-1"/>
    </source>
</evidence>
<dbReference type="InterPro" id="IPR050860">
    <property type="entry name" value="FeoB_GTPase"/>
</dbReference>
<dbReference type="InterPro" id="IPR011640">
    <property type="entry name" value="Fe2_transport_prot_B_C"/>
</dbReference>
<evidence type="ECO:0000256" key="13">
    <source>
        <dbReference type="NCBIfam" id="TIGR00437"/>
    </source>
</evidence>
<dbReference type="GO" id="GO:0005886">
    <property type="term" value="C:plasma membrane"/>
    <property type="evidence" value="ECO:0007669"/>
    <property type="project" value="UniProtKB-SubCell"/>
</dbReference>
<dbReference type="Gene3D" id="1.10.287.1770">
    <property type="match status" value="1"/>
</dbReference>
<dbReference type="InterPro" id="IPR030389">
    <property type="entry name" value="G_FEOB_dom"/>
</dbReference>
<dbReference type="PRINTS" id="PR00326">
    <property type="entry name" value="GTP1OBG"/>
</dbReference>
<feature type="transmembrane region" description="Helical" evidence="16">
    <location>
        <begin position="504"/>
        <end position="523"/>
    </location>
</feature>
<evidence type="ECO:0000256" key="11">
    <source>
        <dbReference type="ARBA" id="ARBA00023136"/>
    </source>
</evidence>
<comment type="caution">
    <text evidence="18">The sequence shown here is derived from an EMBL/GenBank/DDBJ whole genome shotgun (WGS) entry which is preliminary data.</text>
</comment>
<protein>
    <recommendedName>
        <fullName evidence="12 13">Ferrous iron transport protein B</fullName>
    </recommendedName>
</protein>
<evidence type="ECO:0000256" key="16">
    <source>
        <dbReference type="SAM" id="Phobius"/>
    </source>
</evidence>
<dbReference type="Gene3D" id="3.40.50.300">
    <property type="entry name" value="P-loop containing nucleotide triphosphate hydrolases"/>
    <property type="match status" value="1"/>
</dbReference>
<keyword evidence="15" id="KW-0460">Magnesium</keyword>
<evidence type="ECO:0000256" key="9">
    <source>
        <dbReference type="ARBA" id="ARBA00023065"/>
    </source>
</evidence>
<evidence type="ECO:0000256" key="2">
    <source>
        <dbReference type="ARBA" id="ARBA00022448"/>
    </source>
</evidence>
<feature type="transmembrane region" description="Helical" evidence="16">
    <location>
        <begin position="566"/>
        <end position="585"/>
    </location>
</feature>
<feature type="binding site" evidence="15">
    <location>
        <position position="53"/>
    </location>
    <ligand>
        <name>Mg(2+)</name>
        <dbReference type="ChEBI" id="CHEBI:18420"/>
        <label>2</label>
    </ligand>
</feature>
<keyword evidence="4" id="KW-0410">Iron transport</keyword>
<dbReference type="Pfam" id="PF07664">
    <property type="entry name" value="FeoB_C"/>
    <property type="match status" value="1"/>
</dbReference>
<feature type="transmembrane region" description="Helical" evidence="16">
    <location>
        <begin position="700"/>
        <end position="719"/>
    </location>
</feature>
<dbReference type="PROSITE" id="PS51711">
    <property type="entry name" value="G_FEOB"/>
    <property type="match status" value="1"/>
</dbReference>
<name>A0A7J3IA19_9CREN</name>
<dbReference type="CDD" id="cd01879">
    <property type="entry name" value="FeoB"/>
    <property type="match status" value="1"/>
</dbReference>
<dbReference type="PANTHER" id="PTHR43185:SF1">
    <property type="entry name" value="FE(2+) TRANSPORTER FEOB"/>
    <property type="match status" value="1"/>
</dbReference>
<dbReference type="GO" id="GO:0005525">
    <property type="term" value="F:GTP binding"/>
    <property type="evidence" value="ECO:0007669"/>
    <property type="project" value="UniProtKB-KW"/>
</dbReference>
<evidence type="ECO:0000256" key="4">
    <source>
        <dbReference type="ARBA" id="ARBA00022496"/>
    </source>
</evidence>
<dbReference type="InterPro" id="IPR011642">
    <property type="entry name" value="Gate_dom"/>
</dbReference>
<feature type="transmembrane region" description="Helical" evidence="16">
    <location>
        <begin position="629"/>
        <end position="648"/>
    </location>
</feature>
<feature type="transmembrane region" description="Helical" evidence="16">
    <location>
        <begin position="597"/>
        <end position="617"/>
    </location>
</feature>
<evidence type="ECO:0000259" key="17">
    <source>
        <dbReference type="PROSITE" id="PS51711"/>
    </source>
</evidence>
<dbReference type="GO" id="GO:0046872">
    <property type="term" value="F:metal ion binding"/>
    <property type="evidence" value="ECO:0007669"/>
    <property type="project" value="UniProtKB-KW"/>
</dbReference>
<feature type="transmembrane region" description="Helical" evidence="16">
    <location>
        <begin position="478"/>
        <end position="498"/>
    </location>
</feature>
<dbReference type="GO" id="GO:0015093">
    <property type="term" value="F:ferrous iron transmembrane transporter activity"/>
    <property type="evidence" value="ECO:0007669"/>
    <property type="project" value="UniProtKB-UniRule"/>
</dbReference>
<evidence type="ECO:0000256" key="3">
    <source>
        <dbReference type="ARBA" id="ARBA00022475"/>
    </source>
</evidence>
<feature type="binding site" evidence="15">
    <location>
        <position position="52"/>
    </location>
    <ligand>
        <name>Mg(2+)</name>
        <dbReference type="ChEBI" id="CHEBI:18420"/>
        <label>2</label>
    </ligand>
</feature>
<reference evidence="18" key="1">
    <citation type="journal article" date="2020" name="mSystems">
        <title>Genome- and Community-Level Interaction Insights into Carbon Utilization and Element Cycling Functions of Hydrothermarchaeota in Hydrothermal Sediment.</title>
        <authorList>
            <person name="Zhou Z."/>
            <person name="Liu Y."/>
            <person name="Xu W."/>
            <person name="Pan J."/>
            <person name="Luo Z.H."/>
            <person name="Li M."/>
        </authorList>
    </citation>
    <scope>NUCLEOTIDE SEQUENCE [LARGE SCALE GENOMIC DNA]</scope>
    <source>
        <strain evidence="18">SpSt-618</strain>
    </source>
</reference>
<dbReference type="InterPro" id="IPR003373">
    <property type="entry name" value="Fe2_transport_prot-B"/>
</dbReference>
<keyword evidence="2" id="KW-0813">Transport</keyword>
<dbReference type="SUPFAM" id="SSF52540">
    <property type="entry name" value="P-loop containing nucleoside triphosphate hydrolases"/>
    <property type="match status" value="1"/>
</dbReference>
<dbReference type="Pfam" id="PF02421">
    <property type="entry name" value="FeoB_N"/>
    <property type="match status" value="1"/>
</dbReference>
<dbReference type="EMBL" id="DTAI01000234">
    <property type="protein sequence ID" value="HGN37443.1"/>
    <property type="molecule type" value="Genomic_DNA"/>
</dbReference>
<evidence type="ECO:0000256" key="5">
    <source>
        <dbReference type="ARBA" id="ARBA00022692"/>
    </source>
</evidence>
<feature type="binding site" evidence="14">
    <location>
        <begin position="84"/>
        <end position="87"/>
    </location>
    <ligand>
        <name>GTP</name>
        <dbReference type="ChEBI" id="CHEBI:37565"/>
        <label>1</label>
    </ligand>
</feature>
<evidence type="ECO:0000256" key="7">
    <source>
        <dbReference type="ARBA" id="ARBA00022989"/>
    </source>
</evidence>
<evidence type="ECO:0000256" key="10">
    <source>
        <dbReference type="ARBA" id="ARBA00023134"/>
    </source>
</evidence>
<feature type="domain" description="FeoB-type G" evidence="17">
    <location>
        <begin position="31"/>
        <end position="193"/>
    </location>
</feature>
<evidence type="ECO:0000313" key="18">
    <source>
        <dbReference type="EMBL" id="HGN37443.1"/>
    </source>
</evidence>
<evidence type="ECO:0000256" key="6">
    <source>
        <dbReference type="ARBA" id="ARBA00022741"/>
    </source>
</evidence>
<dbReference type="Pfam" id="PF07670">
    <property type="entry name" value="Gate"/>
    <property type="match status" value="2"/>
</dbReference>
<sequence length="722" mass="79977">MNNRCIYCPGCSYSAYHTNLNEVVKRVQGCDIVVSIIAQPNIGKSTLFTRITGKISHVANFPGTTVDIRIGEITHKGKNICFVDLPGIYGLSTTSIDETIAREFIASGIADVHLVLLDPLNLDRSLYLALQVLEITPRVIIAITKWDIVHSKGVHIHLEGIQRALGVPIVAVSSITGEGIQNLLNTILDVIDGRSIHRDKPIEIDYGVLETYIGRISSIIKELGIASDPIARWLAIRALEDDTVVLGYLKSFDMLYRAIELSKEEIRLKFNRDSSELIVERRYQLCEEIAKATSVRVSIAARTNLIDKIFQHPITGFTASILILFATFMVAFIINTGFPLNMFFSLMGFEDVAKLLEEYTLSGLIARLFSVLSQLLESYLPHGTFLVSFLVDGIIAGVGAVITFLPLVFLVIFLQSALEDSGIGPRMALALHSLFAKFGLSGRAVYPMLIAIGCNVPAVLSSRVAIDSSERLEIAMNISFIPCQARLLVLLAFTSVLFRNNPLLQALAITTVYGIGILLYLTMSKLFRIAVFKRKDDPELLLEIPPLHRPSIRVMMWNSWDLTKHFLYKAAVVILILSIVMWTLLNFGPQGYTNGDITRSYGVYIGGLIAPLFSSLFNIEMEAAWRLGLALFAGFIAKEGLISTLAVMSSVEESRAIETLGLTLPQGFSILLLFMFYIPCVATTVAIYSETKSYRYSILVVLYLFTTSIFISLIAYAIMHMV</sequence>
<keyword evidence="8" id="KW-0408">Iron</keyword>
<keyword evidence="6 14" id="KW-0547">Nucleotide-binding</keyword>
<dbReference type="InterPro" id="IPR041069">
    <property type="entry name" value="FeoB_Cyto"/>
</dbReference>
<dbReference type="AlphaFoldDB" id="A0A7J3IA19"/>
<evidence type="ECO:0000256" key="12">
    <source>
        <dbReference type="ARBA" id="ARBA00031200"/>
    </source>
</evidence>
<keyword evidence="9" id="KW-0406">Ion transport</keyword>
<dbReference type="Pfam" id="PF17910">
    <property type="entry name" value="FeoB_Cyto"/>
    <property type="match status" value="1"/>
</dbReference>
<feature type="binding site" evidence="14">
    <location>
        <begin position="63"/>
        <end position="67"/>
    </location>
    <ligand>
        <name>GTP</name>
        <dbReference type="ChEBI" id="CHEBI:37565"/>
        <label>1</label>
    </ligand>
</feature>
<accession>A0A7J3IA19</accession>
<feature type="transmembrane region" description="Helical" evidence="16">
    <location>
        <begin position="668"/>
        <end position="688"/>
    </location>
</feature>
<keyword evidence="3" id="KW-1003">Cell membrane</keyword>
<dbReference type="PANTHER" id="PTHR43185">
    <property type="entry name" value="FERROUS IRON TRANSPORT PROTEIN B"/>
    <property type="match status" value="1"/>
</dbReference>
<feature type="transmembrane region" description="Helical" evidence="16">
    <location>
        <begin position="317"/>
        <end position="338"/>
    </location>
</feature>
<keyword evidence="10 14" id="KW-0342">GTP-binding</keyword>
<evidence type="ECO:0000256" key="8">
    <source>
        <dbReference type="ARBA" id="ARBA00023004"/>
    </source>
</evidence>
<keyword evidence="7 16" id="KW-1133">Transmembrane helix</keyword>